<dbReference type="GO" id="GO:0009236">
    <property type="term" value="P:cobalamin biosynthetic process"/>
    <property type="evidence" value="ECO:0007669"/>
    <property type="project" value="UniProtKB-UniRule"/>
</dbReference>
<keyword evidence="4" id="KW-1185">Reference proteome</keyword>
<evidence type="ECO:0000313" key="4">
    <source>
        <dbReference type="Proteomes" id="UP000027100"/>
    </source>
</evidence>
<dbReference type="EC" id="6.6.1.2" evidence="1"/>
<keyword evidence="3" id="KW-0436">Ligase</keyword>
<dbReference type="InterPro" id="IPR011953">
    <property type="entry name" value="Cobalto_CobN"/>
</dbReference>
<dbReference type="InterPro" id="IPR003672">
    <property type="entry name" value="CobN/Mg_chltase"/>
</dbReference>
<gene>
    <name evidence="3" type="primary">cobN</name>
    <name evidence="3" type="ORF">HPO_07437</name>
</gene>
<evidence type="ECO:0000256" key="1">
    <source>
        <dbReference type="NCBIfam" id="TIGR02257"/>
    </source>
</evidence>
<protein>
    <recommendedName>
        <fullName evidence="1">Cobaltochelatase subunit CobN</fullName>
        <ecNumber evidence="1">6.6.1.2</ecNumber>
    </recommendedName>
</protein>
<dbReference type="NCBIfam" id="TIGR02257">
    <property type="entry name" value="cobalto_cobN"/>
    <property type="match status" value="1"/>
</dbReference>
<dbReference type="PANTHER" id="PTHR44119">
    <property type="entry name" value="MAGNESIUM-CHELATASE SUBUNIT CHLH, CHLOROPLASTIC"/>
    <property type="match status" value="1"/>
</dbReference>
<organism evidence="3 4">
    <name type="scientific">Hyphomonas polymorpha PS728</name>
    <dbReference type="NCBI Taxonomy" id="1280954"/>
    <lineage>
        <taxon>Bacteria</taxon>
        <taxon>Pseudomonadati</taxon>
        <taxon>Pseudomonadota</taxon>
        <taxon>Alphaproteobacteria</taxon>
        <taxon>Hyphomonadales</taxon>
        <taxon>Hyphomonadaceae</taxon>
        <taxon>Hyphomonas</taxon>
    </lineage>
</organism>
<dbReference type="STRING" id="1280954.HPO_07437"/>
<proteinExistence type="predicted"/>
<reference evidence="3 4" key="1">
    <citation type="journal article" date="2014" name="Antonie Van Leeuwenhoek">
        <title>Hyphomonas beringensis sp. nov. and Hyphomonas chukchiensis sp. nov., isolated from surface seawater of the Bering Sea and Chukchi Sea.</title>
        <authorList>
            <person name="Li C."/>
            <person name="Lai Q."/>
            <person name="Li G."/>
            <person name="Dong C."/>
            <person name="Wang J."/>
            <person name="Liao Y."/>
            <person name="Shao Z."/>
        </authorList>
    </citation>
    <scope>NUCLEOTIDE SEQUENCE [LARGE SCALE GENOMIC DNA]</scope>
    <source>
        <strain evidence="3 4">PS728</strain>
    </source>
</reference>
<dbReference type="Proteomes" id="UP000027100">
    <property type="component" value="Unassembled WGS sequence"/>
</dbReference>
<evidence type="ECO:0000259" key="2">
    <source>
        <dbReference type="Pfam" id="PF02514"/>
    </source>
</evidence>
<dbReference type="AlphaFoldDB" id="A0A062V9S3"/>
<dbReference type="EMBL" id="ARYM01000007">
    <property type="protein sequence ID" value="KCZ99041.1"/>
    <property type="molecule type" value="Genomic_DNA"/>
</dbReference>
<dbReference type="CDD" id="cd10150">
    <property type="entry name" value="CobN_like"/>
    <property type="match status" value="1"/>
</dbReference>
<dbReference type="PATRIC" id="fig|1280954.3.peg.1510"/>
<dbReference type="GO" id="GO:0051116">
    <property type="term" value="F:cobaltochelatase activity"/>
    <property type="evidence" value="ECO:0007669"/>
    <property type="project" value="UniProtKB-UniRule"/>
</dbReference>
<accession>A0A062V9S3</accession>
<comment type="caution">
    <text evidence="3">The sequence shown here is derived from an EMBL/GenBank/DDBJ whole genome shotgun (WGS) entry which is preliminary data.</text>
</comment>
<dbReference type="PANTHER" id="PTHR44119:SF4">
    <property type="entry name" value="AEROBIC COBALTOCHELATASE SUBUNIT COBN"/>
    <property type="match status" value="1"/>
</dbReference>
<dbReference type="Pfam" id="PF02514">
    <property type="entry name" value="CobN-Mg_chel"/>
    <property type="match status" value="1"/>
</dbReference>
<sequence>MHLLNIRDGQVSDGSEPVDLGQSPGEIVVLSAADTDLSALEVAQRRAGEGAPTLRLANLMTLQHNFSVDLYVQKVIAHAKIVCVRVLGGRTYWPYGVAEIVRAARENNVQLALIPGDGRPDPDLEGLSTISPEDRERLWAYLQEGGPDNLSAFLQHTAWMIDRRDLPGSEPAEIPRAGLYWPGAAPNAMSEMAQLWGRQAPIAPIIFYRAYYLAGQTQALDALITAIHEAGLNPLPVFLHSLKDTFCEAFVSGLIAEASPDVILNLTGFAVSTPGETRQPSVLEYAGCPILQAVLSSGASEEWATGTRGLSARDVAMSVALPEVDGRILTRAIAFKERAASSALTQHAGVRHVPLPDRTAFVAAQAAAWARLRRMPASDRRVALILANYPNRDGRLANGVGLDTPAGTIEVMKALSAAGYTVPQAPDSGAALMDLLLSGPTNDRRKDPSLAGVILPLAEYTAFWESLPKTVRDQITARWGAPQQDPFFEPSADGFRLGIHRFGNVVLGVQPARGYNINPVETYHSPDLPPPHGYLAFYAWLRRAFGAHAIIHMGKHGNLEWLPGKALALSEACCPEAVLGPLPHIYPFIVNDPGEGTQAKRRASAVIIDHLTPPMTRAESYGPLKDLEALVDEYYEAASLDARRLKPLRRDILEAAARAGLDRDGIYAPGDEDEAIAALDNYLCELKEMQIRDGLHVFGRAPEGRLLADLAVAIARAPRHDGKGANASLLRALAADMALGFDPLNCRLGDAWEGPRPQHLATLSPDTWRTHGDTVERLEGLAAALVEGAPIPADWPRTNAVMSYVRSVLLPSLTACGKQEIHGLLAALDGRFVLPGPSGAPTRGRPDVLPTGKNFYSVDTRSVPTRTAWALGWKSAQLLVEDYRQREGMWPRAMAISAWGTSNMRTGGDDVAQALALMGVRPKWDDASRRVTGFEILPLARLARPRVDVTFRVSGFFRDAFQDQMDLIDSAARAIMKLEEPEADNPLATRYQEERSALMAEGHAEYAADMQAGARVFGSKPGAYGAGLQALIDEGVWQDRSALGDAYLEWGGYAYGGGQAGRADRASLERRIRKADAIVHNQDNREHDLLDSDDYYQFEGGLAAASEGLKGKMPVIYHTDHSRPETPKVRTLAEEIARVVRARAANPKWIAGAMRHGYKGAFEMAATLDYLFAFAATTDAVKDHQFDMLYGAYLSDGRVAAFIRDNNPAALREMAARFLEALERGLWKPRLNSVRPTLETLIAQTGGAPHDRSGR</sequence>
<dbReference type="OrthoDB" id="9757976at2"/>
<dbReference type="eggNOG" id="COG1429">
    <property type="taxonomic scope" value="Bacteria"/>
</dbReference>
<name>A0A062V9S3_9PROT</name>
<feature type="domain" description="CobN/magnesium chelatase" evidence="2">
    <location>
        <begin position="139"/>
        <end position="1230"/>
    </location>
</feature>
<evidence type="ECO:0000313" key="3">
    <source>
        <dbReference type="EMBL" id="KCZ99041.1"/>
    </source>
</evidence>
<dbReference type="RefSeq" id="WP_035596448.1">
    <property type="nucleotide sequence ID" value="NZ_ARYM01000007.1"/>
</dbReference>